<name>A0A1F7HKZ9_9BACT</name>
<feature type="transmembrane region" description="Helical" evidence="1">
    <location>
        <begin position="287"/>
        <end position="305"/>
    </location>
</feature>
<feature type="transmembrane region" description="Helical" evidence="1">
    <location>
        <begin position="311"/>
        <end position="329"/>
    </location>
</feature>
<dbReference type="AlphaFoldDB" id="A0A1F7HKZ9"/>
<evidence type="ECO:0000313" key="3">
    <source>
        <dbReference type="Proteomes" id="UP000178098"/>
    </source>
</evidence>
<comment type="caution">
    <text evidence="2">The sequence shown here is derived from an EMBL/GenBank/DDBJ whole genome shotgun (WGS) entry which is preliminary data.</text>
</comment>
<keyword evidence="1" id="KW-0472">Membrane</keyword>
<reference evidence="2 3" key="1">
    <citation type="journal article" date="2016" name="Nat. Commun.">
        <title>Thousands of microbial genomes shed light on interconnected biogeochemical processes in an aquifer system.</title>
        <authorList>
            <person name="Anantharaman K."/>
            <person name="Brown C.T."/>
            <person name="Hug L.A."/>
            <person name="Sharon I."/>
            <person name="Castelle C.J."/>
            <person name="Probst A.J."/>
            <person name="Thomas B.C."/>
            <person name="Singh A."/>
            <person name="Wilkins M.J."/>
            <person name="Karaoz U."/>
            <person name="Brodie E.L."/>
            <person name="Williams K.H."/>
            <person name="Hubbard S.S."/>
            <person name="Banfield J.F."/>
        </authorList>
    </citation>
    <scope>NUCLEOTIDE SEQUENCE [LARGE SCALE GENOMIC DNA]</scope>
</reference>
<feature type="transmembrane region" description="Helical" evidence="1">
    <location>
        <begin position="21"/>
        <end position="43"/>
    </location>
</feature>
<feature type="transmembrane region" description="Helical" evidence="1">
    <location>
        <begin position="225"/>
        <end position="242"/>
    </location>
</feature>
<organism evidence="2 3">
    <name type="scientific">Candidatus Roizmanbacteria bacterium RIFCSPHIGHO2_02_FULL_43_11</name>
    <dbReference type="NCBI Taxonomy" id="1802043"/>
    <lineage>
        <taxon>Bacteria</taxon>
        <taxon>Candidatus Roizmaniibacteriota</taxon>
    </lineage>
</organism>
<evidence type="ECO:0000313" key="2">
    <source>
        <dbReference type="EMBL" id="OGK31646.1"/>
    </source>
</evidence>
<keyword evidence="1" id="KW-0812">Transmembrane</keyword>
<feature type="transmembrane region" description="Helical" evidence="1">
    <location>
        <begin position="55"/>
        <end position="77"/>
    </location>
</feature>
<dbReference type="Proteomes" id="UP000178098">
    <property type="component" value="Unassembled WGS sequence"/>
</dbReference>
<gene>
    <name evidence="2" type="ORF">A3D08_03380</name>
</gene>
<proteinExistence type="predicted"/>
<feature type="transmembrane region" description="Helical" evidence="1">
    <location>
        <begin position="84"/>
        <end position="104"/>
    </location>
</feature>
<accession>A0A1F7HKZ9</accession>
<feature type="transmembrane region" description="Helical" evidence="1">
    <location>
        <begin position="110"/>
        <end position="129"/>
    </location>
</feature>
<keyword evidence="1" id="KW-1133">Transmembrane helix</keyword>
<feature type="transmembrane region" description="Helical" evidence="1">
    <location>
        <begin position="254"/>
        <end position="275"/>
    </location>
</feature>
<evidence type="ECO:0000256" key="1">
    <source>
        <dbReference type="SAM" id="Phobius"/>
    </source>
</evidence>
<protein>
    <submittedName>
        <fullName evidence="2">Uncharacterized protein</fullName>
    </submittedName>
</protein>
<sequence>MTGNHRTRKFSYFVPNIDGGDLLENFLISAIFSTIGVRFYLYLFGFPEFGGERFHIAHVLWGGLLMTIAIFLLAGFLNKWVKELASIIGGIGFGFFVDELGKYITHDNNYFYQPTIALIYLIFIFIFLISRASRKYIQLTRKEYSINALEVLKEFVLYDYDVSEKNKALDLIERGHHDGLMRHVMDTLRQTHGTENGNMHLEIRLKHYFQKLYIRIAQNSRYTKALVSFFILYTLLNTYRALASLQNVHAYSYIEIGQLISSVFSGALVIIGLYYIRYKQRVAGYEFLKYSVLVNIFITQFFVFYQERLSSVMILFVNILIYIVLRYLIAQESLYHPKLSKSRLAKMKNFFVNLMRGK</sequence>
<dbReference type="EMBL" id="MFZT01000012">
    <property type="protein sequence ID" value="OGK31646.1"/>
    <property type="molecule type" value="Genomic_DNA"/>
</dbReference>